<evidence type="ECO:0000313" key="1">
    <source>
        <dbReference type="EMBL" id="QHU04971.1"/>
    </source>
</evidence>
<name>A0A6C0JIW6_9ZZZZ</name>
<dbReference type="AlphaFoldDB" id="A0A6C0JIW6"/>
<accession>A0A6C0JIW6</accession>
<reference evidence="1" key="1">
    <citation type="journal article" date="2020" name="Nature">
        <title>Giant virus diversity and host interactions through global metagenomics.</title>
        <authorList>
            <person name="Schulz F."/>
            <person name="Roux S."/>
            <person name="Paez-Espino D."/>
            <person name="Jungbluth S."/>
            <person name="Walsh D.A."/>
            <person name="Denef V.J."/>
            <person name="McMahon K.D."/>
            <person name="Konstantinidis K.T."/>
            <person name="Eloe-Fadrosh E.A."/>
            <person name="Kyrpides N.C."/>
            <person name="Woyke T."/>
        </authorList>
    </citation>
    <scope>NUCLEOTIDE SEQUENCE</scope>
    <source>
        <strain evidence="1">GVMAG-M-3300027708-5</strain>
    </source>
</reference>
<organism evidence="1">
    <name type="scientific">viral metagenome</name>
    <dbReference type="NCBI Taxonomy" id="1070528"/>
    <lineage>
        <taxon>unclassified sequences</taxon>
        <taxon>metagenomes</taxon>
        <taxon>organismal metagenomes</taxon>
    </lineage>
</organism>
<dbReference type="EMBL" id="MN740405">
    <property type="protein sequence ID" value="QHU04971.1"/>
    <property type="molecule type" value="Genomic_DNA"/>
</dbReference>
<protein>
    <submittedName>
        <fullName evidence="1">Uncharacterized protein</fullName>
    </submittedName>
</protein>
<proteinExistence type="predicted"/>
<sequence>MKTVILAWTHKVCNLVTTETDNFWGLGDTIRGTIHLFQLSKKMGFRLIVDIQLHNVSHYLKQHTHEFDRFVLENKNKIPFISDVEQYIESSSDDVLIFLTNGSQRLREPISEECKLFIKEILCPNEEFDKHIRTKMERLPSPHNYSVLHYRLNDIEMINIDNNKAIYDKYLENLLSNVEEDSILISTSKKFKDFVKTKNSVFMFDIDIGHLGYAAHKDIIKDTLYEFFLLSRARLIKTHSVYRWLSGFASVANQIYDVPLQRI</sequence>